<proteinExistence type="predicted"/>
<gene>
    <name evidence="1" type="ORF">CROQUDRAFT_650240</name>
</gene>
<dbReference type="AlphaFoldDB" id="A0A9P6NZ71"/>
<protein>
    <submittedName>
        <fullName evidence="1">Uncharacterized protein</fullName>
    </submittedName>
</protein>
<keyword evidence="2" id="KW-1185">Reference proteome</keyword>
<sequence>MANNLLDRHQVKDHLNLLKAFSSLKNQVQSNFSFEGLKSSQLDDAAKMLIFVNMAVYRFEHWLEVITTKQLKEVNLVHLPPLDVLMVWHAYCLNPRWYCEDSLRLHPTLQRLSFPLELAATNIKYELNGNVITTSTDSSQERIWSLEMPFDPRINASMSLGRLVICPDCQGNIHTEWTNKEGKGWVDDRLVLACNKCKQWSGTRLDLGMAHFLSDFSHATQEPIAEALVSHTLAGTLTTLHNLVDLGNARLMISHIKKLSGVSQTTLSPINSLLIQNKPKWLSRTLSAYHSGTPFSIDLVGAVIRQSSFINKMVTLRFTEISESLDGQSTLDRCILRYQAFLELMSNDSKMFFVPTLDIDLAWHTHQLSRGAKYCQDTIDIVGRLVDHNDDVDEGHLTDSFSKTAQAWKAKYGVSYSGCNCFLKTEKTTEDSNEEMEDQVITLLDTDPEFSQAIPIKSNTHSLKEVLGSACGGCGGCSGGGECGGGNMSLSMQGHEVSSCGGCGAGGCGSGKCGGGALFSHNGGHQPIGACGGCGSGGCGSGGCGGGLV</sequence>
<dbReference type="PANTHER" id="PTHR34365">
    <property type="entry name" value="ENOLASE (DUF1399)"/>
    <property type="match status" value="1"/>
</dbReference>
<evidence type="ECO:0000313" key="2">
    <source>
        <dbReference type="Proteomes" id="UP000886653"/>
    </source>
</evidence>
<name>A0A9P6NZ71_9BASI</name>
<organism evidence="1 2">
    <name type="scientific">Cronartium quercuum f. sp. fusiforme G11</name>
    <dbReference type="NCBI Taxonomy" id="708437"/>
    <lineage>
        <taxon>Eukaryota</taxon>
        <taxon>Fungi</taxon>
        <taxon>Dikarya</taxon>
        <taxon>Basidiomycota</taxon>
        <taxon>Pucciniomycotina</taxon>
        <taxon>Pucciniomycetes</taxon>
        <taxon>Pucciniales</taxon>
        <taxon>Coleosporiaceae</taxon>
        <taxon>Cronartium</taxon>
    </lineage>
</organism>
<reference evidence="1" key="1">
    <citation type="submission" date="2013-11" db="EMBL/GenBank/DDBJ databases">
        <title>Genome sequence of the fusiform rust pathogen reveals effectors for host alternation and coevolution with pine.</title>
        <authorList>
            <consortium name="DOE Joint Genome Institute"/>
            <person name="Smith K."/>
            <person name="Pendleton A."/>
            <person name="Kubisiak T."/>
            <person name="Anderson C."/>
            <person name="Salamov A."/>
            <person name="Aerts A."/>
            <person name="Riley R."/>
            <person name="Clum A."/>
            <person name="Lindquist E."/>
            <person name="Ence D."/>
            <person name="Campbell M."/>
            <person name="Kronenberg Z."/>
            <person name="Feau N."/>
            <person name="Dhillon B."/>
            <person name="Hamelin R."/>
            <person name="Burleigh J."/>
            <person name="Smith J."/>
            <person name="Yandell M."/>
            <person name="Nelson C."/>
            <person name="Grigoriev I."/>
            <person name="Davis J."/>
        </authorList>
    </citation>
    <scope>NUCLEOTIDE SEQUENCE</scope>
    <source>
        <strain evidence="1">G11</strain>
    </source>
</reference>
<accession>A0A9P6NZ71</accession>
<evidence type="ECO:0000313" key="1">
    <source>
        <dbReference type="EMBL" id="KAG0152161.1"/>
    </source>
</evidence>
<dbReference type="InterPro" id="IPR009836">
    <property type="entry name" value="GRDP-like"/>
</dbReference>
<dbReference type="Pfam" id="PF07173">
    <property type="entry name" value="GRDP-like"/>
    <property type="match status" value="2"/>
</dbReference>
<dbReference type="Proteomes" id="UP000886653">
    <property type="component" value="Unassembled WGS sequence"/>
</dbReference>
<dbReference type="PANTHER" id="PTHR34365:SF7">
    <property type="entry name" value="GLYCINE-RICH DOMAIN-CONTAINING PROTEIN 1"/>
    <property type="match status" value="1"/>
</dbReference>
<dbReference type="OrthoDB" id="2684236at2759"/>
<comment type="caution">
    <text evidence="1">The sequence shown here is derived from an EMBL/GenBank/DDBJ whole genome shotgun (WGS) entry which is preliminary data.</text>
</comment>
<dbReference type="EMBL" id="MU167209">
    <property type="protein sequence ID" value="KAG0152161.1"/>
    <property type="molecule type" value="Genomic_DNA"/>
</dbReference>